<proteinExistence type="predicted"/>
<organism evidence="2 3">
    <name type="scientific">Ascobolus immersus RN42</name>
    <dbReference type="NCBI Taxonomy" id="1160509"/>
    <lineage>
        <taxon>Eukaryota</taxon>
        <taxon>Fungi</taxon>
        <taxon>Dikarya</taxon>
        <taxon>Ascomycota</taxon>
        <taxon>Pezizomycotina</taxon>
        <taxon>Pezizomycetes</taxon>
        <taxon>Pezizales</taxon>
        <taxon>Ascobolaceae</taxon>
        <taxon>Ascobolus</taxon>
    </lineage>
</organism>
<sequence>MPKNNNPAMRVRIPSLSFASDEVLSAISQSASNKANSPFTFRPSKLANSQSAEDDNPEKVLTPITLAHRTNLQRYLVKNQDGESQMVIHTVKHAWSFSDASERDASSQVIADLMGTKHVTGDCVGCGKKYEIKDIWVCVRKGCKRWGCANKKCIETLSKEVDNACEGGKKLCSRWFIPGTELPIGNTR</sequence>
<dbReference type="EMBL" id="ML119788">
    <property type="protein sequence ID" value="RPA74498.1"/>
    <property type="molecule type" value="Genomic_DNA"/>
</dbReference>
<accession>A0A3N4HPS1</accession>
<dbReference type="Proteomes" id="UP000275078">
    <property type="component" value="Unassembled WGS sequence"/>
</dbReference>
<gene>
    <name evidence="2" type="ORF">BJ508DRAFT_312799</name>
</gene>
<keyword evidence="3" id="KW-1185">Reference proteome</keyword>
<protein>
    <submittedName>
        <fullName evidence="2">Uncharacterized protein</fullName>
    </submittedName>
</protein>
<feature type="compositionally biased region" description="Polar residues" evidence="1">
    <location>
        <begin position="29"/>
        <end position="39"/>
    </location>
</feature>
<feature type="region of interest" description="Disordered" evidence="1">
    <location>
        <begin position="29"/>
        <end position="58"/>
    </location>
</feature>
<name>A0A3N4HPS1_ASCIM</name>
<evidence type="ECO:0000313" key="3">
    <source>
        <dbReference type="Proteomes" id="UP000275078"/>
    </source>
</evidence>
<evidence type="ECO:0000313" key="2">
    <source>
        <dbReference type="EMBL" id="RPA74498.1"/>
    </source>
</evidence>
<dbReference type="AlphaFoldDB" id="A0A3N4HPS1"/>
<evidence type="ECO:0000256" key="1">
    <source>
        <dbReference type="SAM" id="MobiDB-lite"/>
    </source>
</evidence>
<reference evidence="2 3" key="1">
    <citation type="journal article" date="2018" name="Nat. Ecol. Evol.">
        <title>Pezizomycetes genomes reveal the molecular basis of ectomycorrhizal truffle lifestyle.</title>
        <authorList>
            <person name="Murat C."/>
            <person name="Payen T."/>
            <person name="Noel B."/>
            <person name="Kuo A."/>
            <person name="Morin E."/>
            <person name="Chen J."/>
            <person name="Kohler A."/>
            <person name="Krizsan K."/>
            <person name="Balestrini R."/>
            <person name="Da Silva C."/>
            <person name="Montanini B."/>
            <person name="Hainaut M."/>
            <person name="Levati E."/>
            <person name="Barry K.W."/>
            <person name="Belfiori B."/>
            <person name="Cichocki N."/>
            <person name="Clum A."/>
            <person name="Dockter R.B."/>
            <person name="Fauchery L."/>
            <person name="Guy J."/>
            <person name="Iotti M."/>
            <person name="Le Tacon F."/>
            <person name="Lindquist E.A."/>
            <person name="Lipzen A."/>
            <person name="Malagnac F."/>
            <person name="Mello A."/>
            <person name="Molinier V."/>
            <person name="Miyauchi S."/>
            <person name="Poulain J."/>
            <person name="Riccioni C."/>
            <person name="Rubini A."/>
            <person name="Sitrit Y."/>
            <person name="Splivallo R."/>
            <person name="Traeger S."/>
            <person name="Wang M."/>
            <person name="Zifcakova L."/>
            <person name="Wipf D."/>
            <person name="Zambonelli A."/>
            <person name="Paolocci F."/>
            <person name="Nowrousian M."/>
            <person name="Ottonello S."/>
            <person name="Baldrian P."/>
            <person name="Spatafora J.W."/>
            <person name="Henrissat B."/>
            <person name="Nagy L.G."/>
            <person name="Aury J.M."/>
            <person name="Wincker P."/>
            <person name="Grigoriev I.V."/>
            <person name="Bonfante P."/>
            <person name="Martin F.M."/>
        </authorList>
    </citation>
    <scope>NUCLEOTIDE SEQUENCE [LARGE SCALE GENOMIC DNA]</scope>
    <source>
        <strain evidence="2 3">RN42</strain>
    </source>
</reference>